<feature type="coiled-coil region" evidence="5">
    <location>
        <begin position="65"/>
        <end position="92"/>
    </location>
</feature>
<name>A0A660SDB3_UNCT6</name>
<evidence type="ECO:0000256" key="2">
    <source>
        <dbReference type="ARBA" id="ARBA00022692"/>
    </source>
</evidence>
<evidence type="ECO:0000313" key="8">
    <source>
        <dbReference type="EMBL" id="RKX67991.1"/>
    </source>
</evidence>
<organism evidence="8 9">
    <name type="scientific">candidate division TA06 bacterium</name>
    <dbReference type="NCBI Taxonomy" id="2250710"/>
    <lineage>
        <taxon>Bacteria</taxon>
        <taxon>Bacteria division TA06</taxon>
    </lineage>
</organism>
<evidence type="ECO:0000313" key="9">
    <source>
        <dbReference type="Proteomes" id="UP000282321"/>
    </source>
</evidence>
<dbReference type="Pfam" id="PF06305">
    <property type="entry name" value="LapA_dom"/>
    <property type="match status" value="1"/>
</dbReference>
<accession>A0A660SDB3</accession>
<proteinExistence type="predicted"/>
<dbReference type="PANTHER" id="PTHR41335:SF1">
    <property type="entry name" value="MEMBRANE PROTEIN"/>
    <property type="match status" value="1"/>
</dbReference>
<sequence length="106" mass="12431">MGIFTIIVLVIFVVIGAIVGIENNSIFISFKFFNQTYNTVPLFLILLYSFLAGLVFMLIIKIGDEIRFRRRIRSLEKKIREMKTELDEIRKLPIKGRDETEEEEES</sequence>
<dbReference type="Proteomes" id="UP000282321">
    <property type="component" value="Unassembled WGS sequence"/>
</dbReference>
<dbReference type="PANTHER" id="PTHR41335">
    <property type="entry name" value="MEMBRANE PROTEIN-RELATED"/>
    <property type="match status" value="1"/>
</dbReference>
<keyword evidence="1" id="KW-1003">Cell membrane</keyword>
<evidence type="ECO:0000256" key="5">
    <source>
        <dbReference type="SAM" id="Coils"/>
    </source>
</evidence>
<keyword evidence="3 6" id="KW-1133">Transmembrane helix</keyword>
<comment type="caution">
    <text evidence="8">The sequence shown here is derived from an EMBL/GenBank/DDBJ whole genome shotgun (WGS) entry which is preliminary data.</text>
</comment>
<evidence type="ECO:0000256" key="4">
    <source>
        <dbReference type="ARBA" id="ARBA00023136"/>
    </source>
</evidence>
<protein>
    <recommendedName>
        <fullName evidence="7">Lipopolysaccharide assembly protein A domain-containing protein</fullName>
    </recommendedName>
</protein>
<reference evidence="8 9" key="1">
    <citation type="submission" date="2018-06" db="EMBL/GenBank/DDBJ databases">
        <title>Extensive metabolic versatility and redundancy in microbially diverse, dynamic hydrothermal sediments.</title>
        <authorList>
            <person name="Dombrowski N."/>
            <person name="Teske A."/>
            <person name="Baker B.J."/>
        </authorList>
    </citation>
    <scope>NUCLEOTIDE SEQUENCE [LARGE SCALE GENOMIC DNA]</scope>
    <source>
        <strain evidence="8">B35_G9</strain>
    </source>
</reference>
<feature type="transmembrane region" description="Helical" evidence="6">
    <location>
        <begin position="42"/>
        <end position="63"/>
    </location>
</feature>
<keyword evidence="4 6" id="KW-0472">Membrane</keyword>
<evidence type="ECO:0000259" key="7">
    <source>
        <dbReference type="Pfam" id="PF06305"/>
    </source>
</evidence>
<dbReference type="AlphaFoldDB" id="A0A660SDB3"/>
<evidence type="ECO:0000256" key="6">
    <source>
        <dbReference type="SAM" id="Phobius"/>
    </source>
</evidence>
<evidence type="ECO:0000256" key="1">
    <source>
        <dbReference type="ARBA" id="ARBA00022475"/>
    </source>
</evidence>
<dbReference type="EMBL" id="QNBC01000005">
    <property type="protein sequence ID" value="RKX67991.1"/>
    <property type="molecule type" value="Genomic_DNA"/>
</dbReference>
<dbReference type="InterPro" id="IPR010445">
    <property type="entry name" value="LapA_dom"/>
</dbReference>
<dbReference type="GO" id="GO:0005886">
    <property type="term" value="C:plasma membrane"/>
    <property type="evidence" value="ECO:0007669"/>
    <property type="project" value="InterPro"/>
</dbReference>
<keyword evidence="2 6" id="KW-0812">Transmembrane</keyword>
<feature type="transmembrane region" description="Helical" evidence="6">
    <location>
        <begin position="7"/>
        <end position="30"/>
    </location>
</feature>
<feature type="domain" description="Lipopolysaccharide assembly protein A" evidence="7">
    <location>
        <begin position="27"/>
        <end position="86"/>
    </location>
</feature>
<keyword evidence="5" id="KW-0175">Coiled coil</keyword>
<evidence type="ECO:0000256" key="3">
    <source>
        <dbReference type="ARBA" id="ARBA00022989"/>
    </source>
</evidence>
<gene>
    <name evidence="8" type="ORF">DRP44_00855</name>
</gene>